<feature type="disulfide bond" evidence="9">
    <location>
        <begin position="96"/>
        <end position="105"/>
    </location>
</feature>
<dbReference type="Proteomes" id="UP000288716">
    <property type="component" value="Unassembled WGS sequence"/>
</dbReference>
<dbReference type="PROSITE" id="PS00754">
    <property type="entry name" value="NA_NEUROTRAN_SYMP_2"/>
    <property type="match status" value="1"/>
</dbReference>
<feature type="non-terminal residue" evidence="11">
    <location>
        <position position="1"/>
    </location>
</feature>
<dbReference type="SUPFAM" id="SSF161070">
    <property type="entry name" value="SNF-like"/>
    <property type="match status" value="1"/>
</dbReference>
<feature type="transmembrane region" description="Helical" evidence="10">
    <location>
        <begin position="151"/>
        <end position="170"/>
    </location>
</feature>
<evidence type="ECO:0000256" key="7">
    <source>
        <dbReference type="ARBA" id="ARBA00023136"/>
    </source>
</evidence>
<dbReference type="GO" id="GO:0015293">
    <property type="term" value="F:symporter activity"/>
    <property type="evidence" value="ECO:0007669"/>
    <property type="project" value="UniProtKB-KW"/>
</dbReference>
<comment type="caution">
    <text evidence="11">The sequence shown here is derived from an EMBL/GenBank/DDBJ whole genome shotgun (WGS) entry which is preliminary data.</text>
</comment>
<evidence type="ECO:0000256" key="2">
    <source>
        <dbReference type="ARBA" id="ARBA00006459"/>
    </source>
</evidence>
<proteinExistence type="inferred from homology"/>
<keyword evidence="8" id="KW-0915">Sodium</keyword>
<dbReference type="STRING" id="299467.A0A443SMY8"/>
<feature type="transmembrane region" description="Helical" evidence="10">
    <location>
        <begin position="378"/>
        <end position="399"/>
    </location>
</feature>
<dbReference type="Pfam" id="PF00209">
    <property type="entry name" value="SNF"/>
    <property type="match status" value="1"/>
</dbReference>
<feature type="transmembrane region" description="Helical" evidence="10">
    <location>
        <begin position="249"/>
        <end position="269"/>
    </location>
</feature>
<feature type="transmembrane region" description="Helical" evidence="10">
    <location>
        <begin position="340"/>
        <end position="358"/>
    </location>
</feature>
<dbReference type="PROSITE" id="PS50267">
    <property type="entry name" value="NA_NEUROTRAN_SYMP_3"/>
    <property type="match status" value="1"/>
</dbReference>
<dbReference type="GO" id="GO:0035725">
    <property type="term" value="P:sodium ion transmembrane transport"/>
    <property type="evidence" value="ECO:0007669"/>
    <property type="project" value="TreeGrafter"/>
</dbReference>
<dbReference type="AlphaFoldDB" id="A0A443SMY8"/>
<feature type="binding site" evidence="8">
    <location>
        <position position="322"/>
    </location>
    <ligand>
        <name>Na(+)</name>
        <dbReference type="ChEBI" id="CHEBI:29101"/>
        <label>1</label>
    </ligand>
</feature>
<dbReference type="PANTHER" id="PTHR11616">
    <property type="entry name" value="SODIUM/CHLORIDE DEPENDENT TRANSPORTER"/>
    <property type="match status" value="1"/>
</dbReference>
<dbReference type="PANTHER" id="PTHR11616:SF309">
    <property type="entry name" value="TRANSPORTER"/>
    <property type="match status" value="1"/>
</dbReference>
<feature type="binding site" evidence="8">
    <location>
        <position position="323"/>
    </location>
    <ligand>
        <name>Na(+)</name>
        <dbReference type="ChEBI" id="CHEBI:29101"/>
        <label>1</label>
    </ligand>
</feature>
<dbReference type="VEuPathDB" id="VectorBase:LDEU003152"/>
<comment type="subcellular location">
    <subcellularLocation>
        <location evidence="1">Membrane</location>
        <topology evidence="1">Multi-pass membrane protein</topology>
    </subcellularLocation>
</comment>
<evidence type="ECO:0000256" key="4">
    <source>
        <dbReference type="ARBA" id="ARBA00022692"/>
    </source>
</evidence>
<feature type="binding site" evidence="8">
    <location>
        <position position="319"/>
    </location>
    <ligand>
        <name>Na(+)</name>
        <dbReference type="ChEBI" id="CHEBI:29101"/>
        <label>1</label>
    </ligand>
</feature>
<keyword evidence="4 10" id="KW-0812">Transmembrane</keyword>
<protein>
    <submittedName>
        <fullName evidence="11">Sodium-and chloride-dependent GABA transporter 1-like protein</fullName>
    </submittedName>
</protein>
<dbReference type="InterPro" id="IPR000175">
    <property type="entry name" value="Na/ntran_symport"/>
</dbReference>
<accession>A0A443SMY8</accession>
<dbReference type="PRINTS" id="PR00176">
    <property type="entry name" value="NANEUSMPORT"/>
</dbReference>
<dbReference type="GO" id="GO:0005886">
    <property type="term" value="C:plasma membrane"/>
    <property type="evidence" value="ECO:0007669"/>
    <property type="project" value="TreeGrafter"/>
</dbReference>
<keyword evidence="3" id="KW-0813">Transport</keyword>
<dbReference type="EMBL" id="NCKV01001165">
    <property type="protein sequence ID" value="RWS28887.1"/>
    <property type="molecule type" value="Genomic_DNA"/>
</dbReference>
<feature type="transmembrane region" description="Helical" evidence="10">
    <location>
        <begin position="59"/>
        <end position="84"/>
    </location>
</feature>
<keyword evidence="5" id="KW-0769">Symport</keyword>
<sequence>KKTENTFSQIKRAFLVPFIVCIVFCGIPLFILEVSLGQYLNTGGIGIWNLVPVMKGVGYASMTMIGLCNVYYIVLIAWTLFYFVASFSNPLPWKNCGNWWNSDTCFDLSTVNKTVAAQMTNTTSPVMEYWENRVLAITTGIHEMGTVQWKLLICLFIAWILVYVVIWRGIHQSGKIIWFTATFPYVILLILFFRGVTLEGASKGLLFFISPKWEKLLEAKVWVSAATQVLFSYGIGIGANVALGSYNRFHHNFFSGTSLFSGVVIFSVLGHMAHITQRDVSEVAKSGPGLAFIAYPEVVTKLPLAPFWAVLFFLMLIILGTDSQGGMYVFQLMDFFSASGFSLLIVVFCEIAALSWIYGAKKLYANMEAMLGFKPLNWFYYCWLYVAPTVITAIFIFSVVKYEKLTYANDYTYPWWGEFIGWCMALASILWIPGYAFVYLFKQKGTLRDRWIKGTTSVVPPRKEKDNVYIDDDSSAADV</sequence>
<keyword evidence="12" id="KW-1185">Reference proteome</keyword>
<name>A0A443SMY8_9ACAR</name>
<evidence type="ECO:0000256" key="6">
    <source>
        <dbReference type="ARBA" id="ARBA00022989"/>
    </source>
</evidence>
<feature type="transmembrane region" description="Helical" evidence="10">
    <location>
        <begin position="12"/>
        <end position="32"/>
    </location>
</feature>
<dbReference type="GO" id="GO:0006865">
    <property type="term" value="P:amino acid transport"/>
    <property type="evidence" value="ECO:0007669"/>
    <property type="project" value="TreeGrafter"/>
</dbReference>
<feature type="binding site" evidence="8">
    <location>
        <position position="232"/>
    </location>
    <ligand>
        <name>Na(+)</name>
        <dbReference type="ChEBI" id="CHEBI:29101"/>
        <label>1</label>
    </ligand>
</feature>
<keyword evidence="7 10" id="KW-0472">Membrane</keyword>
<dbReference type="GO" id="GO:0046872">
    <property type="term" value="F:metal ion binding"/>
    <property type="evidence" value="ECO:0007669"/>
    <property type="project" value="UniProtKB-KW"/>
</dbReference>
<gene>
    <name evidence="11" type="ORF">B4U80_11360</name>
</gene>
<evidence type="ECO:0000256" key="10">
    <source>
        <dbReference type="SAM" id="Phobius"/>
    </source>
</evidence>
<feature type="transmembrane region" description="Helical" evidence="10">
    <location>
        <begin position="419"/>
        <end position="441"/>
    </location>
</feature>
<evidence type="ECO:0000256" key="3">
    <source>
        <dbReference type="ARBA" id="ARBA00022448"/>
    </source>
</evidence>
<organism evidence="11 12">
    <name type="scientific">Leptotrombidium deliense</name>
    <dbReference type="NCBI Taxonomy" id="299467"/>
    <lineage>
        <taxon>Eukaryota</taxon>
        <taxon>Metazoa</taxon>
        <taxon>Ecdysozoa</taxon>
        <taxon>Arthropoda</taxon>
        <taxon>Chelicerata</taxon>
        <taxon>Arachnida</taxon>
        <taxon>Acari</taxon>
        <taxon>Acariformes</taxon>
        <taxon>Trombidiformes</taxon>
        <taxon>Prostigmata</taxon>
        <taxon>Anystina</taxon>
        <taxon>Parasitengona</taxon>
        <taxon>Trombiculoidea</taxon>
        <taxon>Trombiculidae</taxon>
        <taxon>Leptotrombidium</taxon>
    </lineage>
</organism>
<feature type="non-terminal residue" evidence="11">
    <location>
        <position position="479"/>
    </location>
</feature>
<feature type="transmembrane region" description="Helical" evidence="10">
    <location>
        <begin position="302"/>
        <end position="320"/>
    </location>
</feature>
<comment type="similarity">
    <text evidence="2">Belongs to the sodium:neurotransmitter symporter (SNF) (TC 2.A.22) family.</text>
</comment>
<keyword evidence="8" id="KW-0479">Metal-binding</keyword>
<feature type="transmembrane region" description="Helical" evidence="10">
    <location>
        <begin position="176"/>
        <end position="198"/>
    </location>
</feature>
<feature type="transmembrane region" description="Helical" evidence="10">
    <location>
        <begin position="219"/>
        <end position="243"/>
    </location>
</feature>
<evidence type="ECO:0000313" key="11">
    <source>
        <dbReference type="EMBL" id="RWS28887.1"/>
    </source>
</evidence>
<keyword evidence="6 10" id="KW-1133">Transmembrane helix</keyword>
<evidence type="ECO:0000256" key="5">
    <source>
        <dbReference type="ARBA" id="ARBA00022847"/>
    </source>
</evidence>
<evidence type="ECO:0000256" key="1">
    <source>
        <dbReference type="ARBA" id="ARBA00004141"/>
    </source>
</evidence>
<evidence type="ECO:0000256" key="8">
    <source>
        <dbReference type="PIRSR" id="PIRSR600175-1"/>
    </source>
</evidence>
<evidence type="ECO:0000313" key="12">
    <source>
        <dbReference type="Proteomes" id="UP000288716"/>
    </source>
</evidence>
<dbReference type="InterPro" id="IPR037272">
    <property type="entry name" value="SNS_sf"/>
</dbReference>
<evidence type="ECO:0000256" key="9">
    <source>
        <dbReference type="PIRSR" id="PIRSR600175-2"/>
    </source>
</evidence>
<keyword evidence="9" id="KW-1015">Disulfide bond</keyword>
<dbReference type="OrthoDB" id="6581954at2759"/>
<reference evidence="11 12" key="1">
    <citation type="journal article" date="2018" name="Gigascience">
        <title>Genomes of trombidid mites reveal novel predicted allergens and laterally-transferred genes associated with secondary metabolism.</title>
        <authorList>
            <person name="Dong X."/>
            <person name="Chaisiri K."/>
            <person name="Xia D."/>
            <person name="Armstrong S.D."/>
            <person name="Fang Y."/>
            <person name="Donnelly M.J."/>
            <person name="Kadowaki T."/>
            <person name="McGarry J.W."/>
            <person name="Darby A.C."/>
            <person name="Makepeace B.L."/>
        </authorList>
    </citation>
    <scope>NUCLEOTIDE SEQUENCE [LARGE SCALE GENOMIC DNA]</scope>
    <source>
        <strain evidence="11">UoL-UT</strain>
    </source>
</reference>